<name>A0A7C4LLN6_9PLAN</name>
<dbReference type="InterPro" id="IPR029044">
    <property type="entry name" value="Nucleotide-diphossugar_trans"/>
</dbReference>
<evidence type="ECO:0000313" key="1">
    <source>
        <dbReference type="EMBL" id="HGT38938.1"/>
    </source>
</evidence>
<accession>A0A7C4LLN6</accession>
<sequence>MVPCAADRLAAVACYFNPCGYRRLRDNHRRFRAAWHGAPLFTVEVSYDGRFDLHADWQLHASECHMLWQKEALLNWAIRQLPGQFDRVAWVDADLLFLNPDWAAATSRLLDECPVVQLFERCHYANQCGVIEGVWPSLVHQRTCGMNQFGKQHGLPGGAWAARRDLLDRHGLYAGNVIGGGDTVFAHAVLGLPTPRRWPPGLRADARRWSRGVYREVAGRVGCTPGDVVHAYHGRREHRQYVERTAILRETEFDPRTDVRVGDRGLLEWSSSKPELHRRVRAYFESRREDE</sequence>
<proteinExistence type="predicted"/>
<organism evidence="1">
    <name type="scientific">Schlesneria paludicola</name>
    <dbReference type="NCBI Taxonomy" id="360056"/>
    <lineage>
        <taxon>Bacteria</taxon>
        <taxon>Pseudomonadati</taxon>
        <taxon>Planctomycetota</taxon>
        <taxon>Planctomycetia</taxon>
        <taxon>Planctomycetales</taxon>
        <taxon>Planctomycetaceae</taxon>
        <taxon>Schlesneria</taxon>
    </lineage>
</organism>
<comment type="caution">
    <text evidence="1">The sequence shown here is derived from an EMBL/GenBank/DDBJ whole genome shotgun (WGS) entry which is preliminary data.</text>
</comment>
<reference evidence="1" key="1">
    <citation type="journal article" date="2020" name="mSystems">
        <title>Genome- and Community-Level Interaction Insights into Carbon Utilization and Element Cycling Functions of Hydrothermarchaeota in Hydrothermal Sediment.</title>
        <authorList>
            <person name="Zhou Z."/>
            <person name="Liu Y."/>
            <person name="Xu W."/>
            <person name="Pan J."/>
            <person name="Luo Z.H."/>
            <person name="Li M."/>
        </authorList>
    </citation>
    <scope>NUCLEOTIDE SEQUENCE [LARGE SCALE GENOMIC DNA]</scope>
    <source>
        <strain evidence="1">SpSt-508</strain>
    </source>
</reference>
<protein>
    <recommendedName>
        <fullName evidence="2">Nucleotide-diphospho-sugar transferase domain-containing protein</fullName>
    </recommendedName>
</protein>
<dbReference type="SUPFAM" id="SSF53448">
    <property type="entry name" value="Nucleotide-diphospho-sugar transferases"/>
    <property type="match status" value="1"/>
</dbReference>
<dbReference type="AlphaFoldDB" id="A0A7C4LLN6"/>
<gene>
    <name evidence="1" type="ORF">ENS64_06700</name>
</gene>
<evidence type="ECO:0008006" key="2">
    <source>
        <dbReference type="Google" id="ProtNLM"/>
    </source>
</evidence>
<dbReference type="EMBL" id="DSVQ01000012">
    <property type="protein sequence ID" value="HGT38938.1"/>
    <property type="molecule type" value="Genomic_DNA"/>
</dbReference>